<proteinExistence type="evidence at transcript level"/>
<protein>
    <submittedName>
        <fullName evidence="2">Mucus-like protein</fullName>
    </submittedName>
</protein>
<dbReference type="EMBL" id="AJ299721">
    <property type="protein sequence ID" value="CAC38758.1"/>
    <property type="molecule type" value="mRNA"/>
</dbReference>
<feature type="region of interest" description="Disordered" evidence="1">
    <location>
        <begin position="1"/>
        <end position="130"/>
    </location>
</feature>
<organism evidence="2">
    <name type="scientific">Geodia cydonium</name>
    <name type="common">Sponge</name>
    <dbReference type="NCBI Taxonomy" id="6047"/>
    <lineage>
        <taxon>Eukaryota</taxon>
        <taxon>Metazoa</taxon>
        <taxon>Porifera</taxon>
        <taxon>Demospongiae</taxon>
        <taxon>Heteroscleromorpha</taxon>
        <taxon>Tetractinellida</taxon>
        <taxon>Astrophorina</taxon>
        <taxon>Geodiidae</taxon>
        <taxon>Geodia</taxon>
    </lineage>
</organism>
<reference evidence="2" key="1">
    <citation type="journal article" date="2001" name="J. Mol. Evol.">
        <title>Molecular evolution of Metazoan extracellular matrix: cloning and expression of structural proteins from the Demosponges Suberites domuncula and Geodia cydonium.</title>
        <authorList>
            <person name="Schuetze J."/>
            <person name="Skorokhod A."/>
            <person name="Mueller I.M."/>
            <person name="Mueller W.E.G."/>
        </authorList>
    </citation>
    <scope>NUCLEOTIDE SEQUENCE</scope>
</reference>
<evidence type="ECO:0000256" key="1">
    <source>
        <dbReference type="SAM" id="MobiDB-lite"/>
    </source>
</evidence>
<gene>
    <name evidence="2" type="primary">mucl</name>
</gene>
<accession>Q967D0</accession>
<dbReference type="AlphaFoldDB" id="Q967D0"/>
<evidence type="ECO:0000313" key="2">
    <source>
        <dbReference type="EMBL" id="CAC38758.1"/>
    </source>
</evidence>
<name>Q967D0_GEOCY</name>
<feature type="compositionally biased region" description="Low complexity" evidence="1">
    <location>
        <begin position="21"/>
        <end position="130"/>
    </location>
</feature>
<sequence length="538" mass="58793">MLTLYLGTFPSDDPLHCQPRTNPTTATPVTATETPLTTEGTMTTASPTEVVTVTSSTTMTPTTTSTTQPPTTTATTQPPTTTATTQPPTTTATTQPPTTTSTTQPPTTTSTTQPPTTTATTQPPTTTSTTQHLPLLQQHNHLPLLQQHNHLPLLQQHNHLPLVHRLQSVTLAEMVIETQSSSAHLRLPLPTFHVRRKKKTSPVNTVMTRLRSLMMSLLTDKMSLSWSLHTTTANPTLMLRLTKLIEGHPHHPLQQPMLSVLLGSVEWMVWRSPASSIMTLLGVESPPFATMLTTRESTKLHPYQPLLLESNSSAMAPQSCCRHHTLTVWNCYCPYRRQPQYTRYTSNTSTTLGVSCNYRGVRGAFEFVCSVSEGNGNLLSVEYSLNGNSRSSLPATFQIPNSHLINGNNDINLIFGIVCSGQQSTIRHRFSLRINLPPPPSFIISNIRASSSSGLGPGQVSISYTVDGDVVAFSVSIVGEDIFLYGYTLNGATDTEYVVDPSVSLHKDSLVQGSNTLNLRVFYGSQQADFTITFNVQK</sequence>